<feature type="domain" description="Putative Flp pilus-assembly TadG-like N-terminal" evidence="2">
    <location>
        <begin position="27"/>
        <end position="68"/>
    </location>
</feature>
<organism evidence="3 4">
    <name type="scientific">Roseicyclus persicicus</name>
    <dbReference type="NCBI Taxonomy" id="2650661"/>
    <lineage>
        <taxon>Bacteria</taxon>
        <taxon>Pseudomonadati</taxon>
        <taxon>Pseudomonadota</taxon>
        <taxon>Alphaproteobacteria</taxon>
        <taxon>Rhodobacterales</taxon>
        <taxon>Roseobacteraceae</taxon>
        <taxon>Roseicyclus</taxon>
    </lineage>
</organism>
<gene>
    <name evidence="3" type="ORF">HCU73_01210</name>
</gene>
<evidence type="ECO:0000256" key="1">
    <source>
        <dbReference type="SAM" id="MobiDB-lite"/>
    </source>
</evidence>
<dbReference type="InterPro" id="IPR028087">
    <property type="entry name" value="Tad_N"/>
</dbReference>
<sequence length="491" mass="51967">MSGRSSIFRPALARHLAAWRRDEAAAVSVLVVLAFPVVIAGLALATETGYWLSEQRRVQNVADAAAFSVGINAARRGFDCAALQHDAAAWQSLEDTARRVATESGLPPDRTAITISCPQGDQLRVQIDRSLPLFLLGALAPRPGSAADAQPGLSVSPRGSSTVSLVSSNAVGGPGNGDGGPELVCLHALATRGTGLETGGRTEIDAPECRIQVDSDSDDSIEFDGDTDIRAACITTRGEADVPNSVERDLNLGPPGTDCAVIRENTETEPLAPALANLQPLLGLDDLPDDPLSRRESDGEPITPTRTHSSGLAVRRFRRGLDLDRGTYVFTPGLYVIDGGDFEIANNATMIVQDGAAFILINGAELQFHRNADLRFGTGLGPGPWAGLVLFSQPRQGDDDDDDDDDLLEAGFSSTDLDGIVFLPGYEVDIDGRGSLGRGCYIFVAERFDFGGRSEMEIDCTDEDRLRLCAQLGTCGDTAGTDDDTGVVIVQ</sequence>
<reference evidence="3 4" key="1">
    <citation type="submission" date="2020-04" db="EMBL/GenBank/DDBJ databases">
        <authorList>
            <person name="Yoon J."/>
        </authorList>
    </citation>
    <scope>NUCLEOTIDE SEQUENCE [LARGE SCALE GENOMIC DNA]</scope>
    <source>
        <strain evidence="3 4">KMU-115</strain>
    </source>
</reference>
<evidence type="ECO:0000259" key="2">
    <source>
        <dbReference type="Pfam" id="PF13400"/>
    </source>
</evidence>
<comment type="caution">
    <text evidence="3">The sequence shown here is derived from an EMBL/GenBank/DDBJ whole genome shotgun (WGS) entry which is preliminary data.</text>
</comment>
<protein>
    <recommendedName>
        <fullName evidence="2">Putative Flp pilus-assembly TadG-like N-terminal domain-containing protein</fullName>
    </recommendedName>
</protein>
<dbReference type="RefSeq" id="WP_168621582.1">
    <property type="nucleotide sequence ID" value="NZ_JAAZQQ010000001.1"/>
</dbReference>
<dbReference type="Pfam" id="PF13400">
    <property type="entry name" value="Tad"/>
    <property type="match status" value="1"/>
</dbReference>
<name>A0A7X6JXL1_9RHOB</name>
<dbReference type="EMBL" id="JAAZQQ010000001">
    <property type="protein sequence ID" value="NKX43195.1"/>
    <property type="molecule type" value="Genomic_DNA"/>
</dbReference>
<keyword evidence="4" id="KW-1185">Reference proteome</keyword>
<proteinExistence type="predicted"/>
<evidence type="ECO:0000313" key="4">
    <source>
        <dbReference type="Proteomes" id="UP000526408"/>
    </source>
</evidence>
<evidence type="ECO:0000313" key="3">
    <source>
        <dbReference type="EMBL" id="NKX43195.1"/>
    </source>
</evidence>
<accession>A0A7X6JXL1</accession>
<feature type="region of interest" description="Disordered" evidence="1">
    <location>
        <begin position="286"/>
        <end position="308"/>
    </location>
</feature>
<dbReference type="Proteomes" id="UP000526408">
    <property type="component" value="Unassembled WGS sequence"/>
</dbReference>
<dbReference type="AlphaFoldDB" id="A0A7X6JXL1"/>